<reference evidence="1 2" key="1">
    <citation type="submission" date="2024-08" db="EMBL/GenBank/DDBJ databases">
        <title>Draft Genome Sequence of Legionella lytica strain DSB2004, Isolated From a Fire Sprinkler System.</title>
        <authorList>
            <person name="Everhart A.D."/>
            <person name="Kidane D.T."/>
            <person name="Farone A.L."/>
            <person name="Farone M.B."/>
        </authorList>
    </citation>
    <scope>NUCLEOTIDE SEQUENCE [LARGE SCALE GENOMIC DNA]</scope>
    <source>
        <strain evidence="1 2">DSB2004</strain>
    </source>
</reference>
<name>A0ABW8D501_9GAMM</name>
<evidence type="ECO:0008006" key="3">
    <source>
        <dbReference type="Google" id="ProtNLM"/>
    </source>
</evidence>
<comment type="caution">
    <text evidence="1">The sequence shown here is derived from an EMBL/GenBank/DDBJ whole genome shotgun (WGS) entry which is preliminary data.</text>
</comment>
<organism evidence="1 2">
    <name type="scientific">Legionella lytica</name>
    <dbReference type="NCBI Taxonomy" id="96232"/>
    <lineage>
        <taxon>Bacteria</taxon>
        <taxon>Pseudomonadati</taxon>
        <taxon>Pseudomonadota</taxon>
        <taxon>Gammaproteobacteria</taxon>
        <taxon>Legionellales</taxon>
        <taxon>Legionellaceae</taxon>
        <taxon>Legionella</taxon>
    </lineage>
</organism>
<dbReference type="Proteomes" id="UP001615550">
    <property type="component" value="Unassembled WGS sequence"/>
</dbReference>
<keyword evidence="2" id="KW-1185">Reference proteome</keyword>
<evidence type="ECO:0000313" key="1">
    <source>
        <dbReference type="EMBL" id="MFJ1267763.1"/>
    </source>
</evidence>
<accession>A0ABW8D501</accession>
<proteinExistence type="predicted"/>
<dbReference type="RefSeq" id="WP_400186553.1">
    <property type="nucleotide sequence ID" value="NZ_JBGORX010000001.1"/>
</dbReference>
<evidence type="ECO:0000313" key="2">
    <source>
        <dbReference type="Proteomes" id="UP001615550"/>
    </source>
</evidence>
<gene>
    <name evidence="1" type="ORF">ACD661_04210</name>
</gene>
<sequence>MAYYFGSNEQVNGDIKYNEHDFAEALKYYKKGLGHLHQIAAQRNFTPNGRYNDALAYVLSDVVVCSTDLLRASLKGKLNYSEIMEAWKDISSTLQELEVVYTSDSIQRYTGSQTTSERMDTVYSAVALAAEAISDRLIDWLDKDIKKKPTEKQFLSALTWLSRAVDNQNKAGLDIETELHLGYLNLLERAFYCDKNKRILFRITDYIKNNSLHDLDLEPEEKLELLGYELLVAVENNDQCAHELARQCKVIMTDIMMEEECELFLDLRQLMTRLPRELADEVLAPMNVRKKKKRKNVIEDEEDDTATSTAPLDITIESHVKHRKANDIEVDGAVSLRTADVVDSEPMLDIDSPSEASSELAPHVEPHTSVRPVLHTTTLFTVRHTFFAPQVNPTALSVEPKGPKAFKKAMYHIAEHYNSPAFLANLLSVVADFYYKSRDLPFKNLPITAYSLYCMVLKLDPQHKVAKSRMEAIYNQNTRMIKDNKNFSGSAPFLVINAQDIFVHAIKDNIREIETYMIGKPEQLDILFNRFMLFVTTTIKNAGIAGNQSTLIAELLKSKYENSILTATLEQVSHPHHMHF</sequence>
<dbReference type="EMBL" id="JBGORX010000001">
    <property type="protein sequence ID" value="MFJ1267763.1"/>
    <property type="molecule type" value="Genomic_DNA"/>
</dbReference>
<protein>
    <recommendedName>
        <fullName evidence="3">KIF-binding protein</fullName>
    </recommendedName>
</protein>